<protein>
    <recommendedName>
        <fullName evidence="3">CCHC-type domain-containing protein</fullName>
    </recommendedName>
</protein>
<feature type="compositionally biased region" description="Low complexity" evidence="2">
    <location>
        <begin position="36"/>
        <end position="58"/>
    </location>
</feature>
<dbReference type="InterPro" id="IPR001878">
    <property type="entry name" value="Znf_CCHC"/>
</dbReference>
<name>A0A699HNP9_TANCI</name>
<dbReference type="InterPro" id="IPR036875">
    <property type="entry name" value="Znf_CCHC_sf"/>
</dbReference>
<accession>A0A699HNP9</accession>
<feature type="domain" description="CCHC-type" evidence="3">
    <location>
        <begin position="631"/>
        <end position="646"/>
    </location>
</feature>
<comment type="caution">
    <text evidence="4">The sequence shown here is derived from an EMBL/GenBank/DDBJ whole genome shotgun (WGS) entry which is preliminary data.</text>
</comment>
<evidence type="ECO:0000256" key="1">
    <source>
        <dbReference type="PROSITE-ProRule" id="PRU00047"/>
    </source>
</evidence>
<organism evidence="4">
    <name type="scientific">Tanacetum cinerariifolium</name>
    <name type="common">Dalmatian daisy</name>
    <name type="synonym">Chrysanthemum cinerariifolium</name>
    <dbReference type="NCBI Taxonomy" id="118510"/>
    <lineage>
        <taxon>Eukaryota</taxon>
        <taxon>Viridiplantae</taxon>
        <taxon>Streptophyta</taxon>
        <taxon>Embryophyta</taxon>
        <taxon>Tracheophyta</taxon>
        <taxon>Spermatophyta</taxon>
        <taxon>Magnoliopsida</taxon>
        <taxon>eudicotyledons</taxon>
        <taxon>Gunneridae</taxon>
        <taxon>Pentapetalae</taxon>
        <taxon>asterids</taxon>
        <taxon>campanulids</taxon>
        <taxon>Asterales</taxon>
        <taxon>Asteraceae</taxon>
        <taxon>Asteroideae</taxon>
        <taxon>Anthemideae</taxon>
        <taxon>Anthemidinae</taxon>
        <taxon>Tanacetum</taxon>
    </lineage>
</organism>
<keyword evidence="1" id="KW-0862">Zinc</keyword>
<feature type="region of interest" description="Disordered" evidence="2">
    <location>
        <begin position="340"/>
        <end position="389"/>
    </location>
</feature>
<feature type="compositionally biased region" description="Basic and acidic residues" evidence="2">
    <location>
        <begin position="148"/>
        <end position="157"/>
    </location>
</feature>
<reference evidence="4" key="1">
    <citation type="journal article" date="2019" name="Sci. Rep.">
        <title>Draft genome of Tanacetum cinerariifolium, the natural source of mosquito coil.</title>
        <authorList>
            <person name="Yamashiro T."/>
            <person name="Shiraishi A."/>
            <person name="Satake H."/>
            <person name="Nakayama K."/>
        </authorList>
    </citation>
    <scope>NUCLEOTIDE SEQUENCE</scope>
</reference>
<feature type="compositionally biased region" description="Gly residues" evidence="2">
    <location>
        <begin position="359"/>
        <end position="381"/>
    </location>
</feature>
<dbReference type="GO" id="GO:0008270">
    <property type="term" value="F:zinc ion binding"/>
    <property type="evidence" value="ECO:0007669"/>
    <property type="project" value="UniProtKB-KW"/>
</dbReference>
<feature type="compositionally biased region" description="Low complexity" evidence="2">
    <location>
        <begin position="187"/>
        <end position="201"/>
    </location>
</feature>
<feature type="domain" description="CCHC-type" evidence="3">
    <location>
        <begin position="596"/>
        <end position="611"/>
    </location>
</feature>
<dbReference type="GO" id="GO:0003676">
    <property type="term" value="F:nucleic acid binding"/>
    <property type="evidence" value="ECO:0007669"/>
    <property type="project" value="InterPro"/>
</dbReference>
<keyword evidence="1" id="KW-0479">Metal-binding</keyword>
<feature type="region of interest" description="Disordered" evidence="2">
    <location>
        <begin position="36"/>
        <end position="129"/>
    </location>
</feature>
<feature type="region of interest" description="Disordered" evidence="2">
    <location>
        <begin position="148"/>
        <end position="209"/>
    </location>
</feature>
<proteinExistence type="predicted"/>
<dbReference type="SUPFAM" id="SSF57756">
    <property type="entry name" value="Retrovirus zinc finger-like domains"/>
    <property type="match status" value="1"/>
</dbReference>
<gene>
    <name evidence="4" type="ORF">Tci_420771</name>
</gene>
<evidence type="ECO:0000313" key="4">
    <source>
        <dbReference type="EMBL" id="GEY48797.1"/>
    </source>
</evidence>
<evidence type="ECO:0000256" key="2">
    <source>
        <dbReference type="SAM" id="MobiDB-lite"/>
    </source>
</evidence>
<feature type="region of interest" description="Disordered" evidence="2">
    <location>
        <begin position="529"/>
        <end position="559"/>
    </location>
</feature>
<dbReference type="SMART" id="SM00343">
    <property type="entry name" value="ZnF_C2HC"/>
    <property type="match status" value="2"/>
</dbReference>
<sequence length="659" mass="73147">MAISVSSDSSEDSVGTPGRVILFGYIPTIVLDTTPVITPPTTQTDTTMIPTETPIITPTIPPSPDYTPASPDYSPTSKRESDPSEDPSSDHIPPLPATLPFLSSDDDTTDTPGQPIPHGRPYRYHPNGPVHMMTARKRVRPLPIQKLDVRHSVDHSSSDYFSPDDLARDSSLDSSSEASSDFHLDASSDSSSRYSLSDHSSPVLPNEAISQETDSGYLAYVEFGLRETRVERVTQPAIPEDIPKPAQEGAVEVIKGVQREQGHRIVGVESAITALIERVVELERDNRRLRGTASVESQRVDRLQRGMKMPNTRSEASMTHEEIVDLVTRRVAKEIEAIEAAMNLERPNENDDEQENGNRGNGGNGNGGNEGNGNRGNGGNGENRNGDRNGDHVMNYGGFIPMARECTFQDFLKCKPHTFSGTKGVVGLTRWFEKMETVFNISNCPPKYQVKYATCTLHDSALTWWNSHKRTISVDAAYAMKWAGLMKLMTEELILLCTRMVPDKEDIVERFIGGLPDNIQGNLQGYAARSTGSKRRMESNSRDNYGQQPPFKRQNTSGQNVARAYTTENNERKGYVGSFPYCNKCRLHHKGLCTIRCRNCKKIGHQTRDCRVTVTPNTQGAAVGNQQGNVCYECGRPGHFRKDCPKLRSMQDLWKLNVF</sequence>
<evidence type="ECO:0000259" key="3">
    <source>
        <dbReference type="PROSITE" id="PS50158"/>
    </source>
</evidence>
<dbReference type="Pfam" id="PF00098">
    <property type="entry name" value="zf-CCHC"/>
    <property type="match status" value="2"/>
</dbReference>
<dbReference type="EMBL" id="BKCJ010182743">
    <property type="protein sequence ID" value="GEY48797.1"/>
    <property type="molecule type" value="Genomic_DNA"/>
</dbReference>
<feature type="compositionally biased region" description="Polar residues" evidence="2">
    <location>
        <begin position="542"/>
        <end position="559"/>
    </location>
</feature>
<dbReference type="AlphaFoldDB" id="A0A699HNP9"/>
<keyword evidence="1" id="KW-0863">Zinc-finger</keyword>
<dbReference type="Gene3D" id="4.10.60.10">
    <property type="entry name" value="Zinc finger, CCHC-type"/>
    <property type="match status" value="1"/>
</dbReference>
<dbReference type="PROSITE" id="PS50158">
    <property type="entry name" value="ZF_CCHC"/>
    <property type="match status" value="2"/>
</dbReference>